<comment type="caution">
    <text evidence="2">The sequence shown here is derived from an EMBL/GenBank/DDBJ whole genome shotgun (WGS) entry which is preliminary data.</text>
</comment>
<dbReference type="Proteomes" id="UP001153269">
    <property type="component" value="Unassembled WGS sequence"/>
</dbReference>
<feature type="compositionally biased region" description="Polar residues" evidence="1">
    <location>
        <begin position="77"/>
        <end position="88"/>
    </location>
</feature>
<feature type="region of interest" description="Disordered" evidence="1">
    <location>
        <begin position="1"/>
        <end position="24"/>
    </location>
</feature>
<protein>
    <submittedName>
        <fullName evidence="2">Uncharacterized protein</fullName>
    </submittedName>
</protein>
<keyword evidence="3" id="KW-1185">Reference proteome</keyword>
<proteinExistence type="predicted"/>
<evidence type="ECO:0000313" key="3">
    <source>
        <dbReference type="Proteomes" id="UP001153269"/>
    </source>
</evidence>
<dbReference type="AlphaFoldDB" id="A0A9N7V0H6"/>
<evidence type="ECO:0000313" key="2">
    <source>
        <dbReference type="EMBL" id="CAB1443117.1"/>
    </source>
</evidence>
<organism evidence="2 3">
    <name type="scientific">Pleuronectes platessa</name>
    <name type="common">European plaice</name>
    <dbReference type="NCBI Taxonomy" id="8262"/>
    <lineage>
        <taxon>Eukaryota</taxon>
        <taxon>Metazoa</taxon>
        <taxon>Chordata</taxon>
        <taxon>Craniata</taxon>
        <taxon>Vertebrata</taxon>
        <taxon>Euteleostomi</taxon>
        <taxon>Actinopterygii</taxon>
        <taxon>Neopterygii</taxon>
        <taxon>Teleostei</taxon>
        <taxon>Neoteleostei</taxon>
        <taxon>Acanthomorphata</taxon>
        <taxon>Carangaria</taxon>
        <taxon>Pleuronectiformes</taxon>
        <taxon>Pleuronectoidei</taxon>
        <taxon>Pleuronectidae</taxon>
        <taxon>Pleuronectes</taxon>
    </lineage>
</organism>
<dbReference type="EMBL" id="CADEAL010003001">
    <property type="protein sequence ID" value="CAB1443117.1"/>
    <property type="molecule type" value="Genomic_DNA"/>
</dbReference>
<name>A0A9N7V0H6_PLEPL</name>
<feature type="compositionally biased region" description="Basic and acidic residues" evidence="1">
    <location>
        <begin position="7"/>
        <end position="20"/>
    </location>
</feature>
<feature type="region of interest" description="Disordered" evidence="1">
    <location>
        <begin position="68"/>
        <end position="88"/>
    </location>
</feature>
<gene>
    <name evidence="2" type="ORF">PLEPLA_LOCUS30833</name>
</gene>
<accession>A0A9N7V0H6</accession>
<sequence>MFQRAGGGEEKGDDGGESERGGGMNSCQVSAVAMAFHQATPLRLGGLIKALVPSPMVTALFSQRSLSVSQSSSSLRNQTPRNISTSGCSVDRGEPSIWGLY</sequence>
<reference evidence="2" key="1">
    <citation type="submission" date="2020-03" db="EMBL/GenBank/DDBJ databases">
        <authorList>
            <person name="Weist P."/>
        </authorList>
    </citation>
    <scope>NUCLEOTIDE SEQUENCE</scope>
</reference>
<evidence type="ECO:0000256" key="1">
    <source>
        <dbReference type="SAM" id="MobiDB-lite"/>
    </source>
</evidence>